<dbReference type="AlphaFoldDB" id="A0A1A9QCM5"/>
<comment type="caution">
    <text evidence="1">The sequence shown here is derived from an EMBL/GenBank/DDBJ whole genome shotgun (WGS) entry which is preliminary data.</text>
</comment>
<evidence type="ECO:0000313" key="2">
    <source>
        <dbReference type="Proteomes" id="UP000077623"/>
    </source>
</evidence>
<reference evidence="2" key="1">
    <citation type="submission" date="2016-04" db="EMBL/GenBank/DDBJ databases">
        <authorList>
            <person name="Quiroz-Castaneda R.E."/>
            <person name="Martinez-Ocampo F."/>
        </authorList>
    </citation>
    <scope>NUCLEOTIDE SEQUENCE [LARGE SCALE GENOMIC DNA]</scope>
    <source>
        <strain evidence="2">INIFAP01</strain>
    </source>
</reference>
<organism evidence="1 2">
    <name type="scientific">Candidatus Mycoplasma haematobovis</name>
    <dbReference type="NCBI Taxonomy" id="432608"/>
    <lineage>
        <taxon>Bacteria</taxon>
        <taxon>Bacillati</taxon>
        <taxon>Mycoplasmatota</taxon>
        <taxon>Mollicutes</taxon>
        <taxon>Mycoplasmataceae</taxon>
        <taxon>Mycoplasma</taxon>
    </lineage>
</organism>
<accession>A0A1A9QCM5</accession>
<name>A0A1A9QCM5_9MOLU</name>
<dbReference type="RefSeq" id="WP_187150175.1">
    <property type="nucleotide sequence ID" value="NZ_LWUJ01000011.1"/>
</dbReference>
<proteinExistence type="predicted"/>
<dbReference type="Proteomes" id="UP000077623">
    <property type="component" value="Unassembled WGS sequence"/>
</dbReference>
<dbReference type="STRING" id="432608.A6V39_02745"/>
<gene>
    <name evidence="1" type="ORF">A6V39_02745</name>
</gene>
<sequence length="89" mass="9601">MAGGSSGGIFVDSDGYAVGIINVTSENEYGTGGIKSWALPFRSEGNVEVEGKVTPRYNLILGGFEGQKRSYFSQVKQHILDKGGKRWLS</sequence>
<evidence type="ECO:0008006" key="3">
    <source>
        <dbReference type="Google" id="ProtNLM"/>
    </source>
</evidence>
<dbReference type="EMBL" id="LWUJ01000011">
    <property type="protein sequence ID" value="OAL10332.1"/>
    <property type="molecule type" value="Genomic_DNA"/>
</dbReference>
<keyword evidence="2" id="KW-1185">Reference proteome</keyword>
<protein>
    <recommendedName>
        <fullName evidence="3">DUF31 domain-containing protein</fullName>
    </recommendedName>
</protein>
<evidence type="ECO:0000313" key="1">
    <source>
        <dbReference type="EMBL" id="OAL10332.1"/>
    </source>
</evidence>